<evidence type="ECO:0000256" key="4">
    <source>
        <dbReference type="ARBA" id="ARBA00022801"/>
    </source>
</evidence>
<dbReference type="PANTHER" id="PTHR11802:SF113">
    <property type="entry name" value="SERINE CARBOXYPEPTIDASE CTSA-4.1"/>
    <property type="match status" value="1"/>
</dbReference>
<name>A0A0N4U2V6_DRAME</name>
<evidence type="ECO:0000256" key="1">
    <source>
        <dbReference type="ARBA" id="ARBA00009431"/>
    </source>
</evidence>
<feature type="chain" id="PRO_5041161643" evidence="6">
    <location>
        <begin position="16"/>
        <end position="449"/>
    </location>
</feature>
<dbReference type="OrthoDB" id="5812398at2759"/>
<evidence type="ECO:0000256" key="5">
    <source>
        <dbReference type="ARBA" id="ARBA00023180"/>
    </source>
</evidence>
<dbReference type="STRING" id="318479.A0A0N4U2V6"/>
<gene>
    <name evidence="7" type="ORF">DME_LOCUS5394</name>
</gene>
<feature type="signal peptide" evidence="6">
    <location>
        <begin position="1"/>
        <end position="15"/>
    </location>
</feature>
<dbReference type="GO" id="GO:0006508">
    <property type="term" value="P:proteolysis"/>
    <property type="evidence" value="ECO:0007669"/>
    <property type="project" value="UniProtKB-KW"/>
</dbReference>
<dbReference type="SUPFAM" id="SSF53474">
    <property type="entry name" value="alpha/beta-Hydrolases"/>
    <property type="match status" value="1"/>
</dbReference>
<dbReference type="Gene3D" id="3.40.50.1820">
    <property type="entry name" value="alpha/beta hydrolase"/>
    <property type="match status" value="1"/>
</dbReference>
<proteinExistence type="inferred from homology"/>
<reference evidence="7 9" key="2">
    <citation type="submission" date="2018-11" db="EMBL/GenBank/DDBJ databases">
        <authorList>
            <consortium name="Pathogen Informatics"/>
        </authorList>
    </citation>
    <scope>NUCLEOTIDE SEQUENCE [LARGE SCALE GENOMIC DNA]</scope>
</reference>
<dbReference type="EMBL" id="UYYG01001152">
    <property type="protein sequence ID" value="VDN55421.1"/>
    <property type="molecule type" value="Genomic_DNA"/>
</dbReference>
<dbReference type="AlphaFoldDB" id="A0A0N4U2V6"/>
<dbReference type="InterPro" id="IPR029058">
    <property type="entry name" value="AB_hydrolase_fold"/>
</dbReference>
<dbReference type="GO" id="GO:0004185">
    <property type="term" value="F:serine-type carboxypeptidase activity"/>
    <property type="evidence" value="ECO:0007669"/>
    <property type="project" value="InterPro"/>
</dbReference>
<dbReference type="PANTHER" id="PTHR11802">
    <property type="entry name" value="SERINE PROTEASE FAMILY S10 SERINE CARBOXYPEPTIDASE"/>
    <property type="match status" value="1"/>
</dbReference>
<dbReference type="InterPro" id="IPR001563">
    <property type="entry name" value="Peptidase_S10"/>
</dbReference>
<accession>A0A0N4U2V6</accession>
<dbReference type="Proteomes" id="UP000038040">
    <property type="component" value="Unplaced"/>
</dbReference>
<sequence length="449" mass="50847">MLQAVLLLFLAVADSKPHTPIHLPDAPDNDVVQYSGYLHLDDDRHAHYIFTVAESDPSSKPLLVWFASSLGYSVLHQFFFTLSPYIISTSNGSLVRNDNAWSKVTNLLVIDLPVYAGFSYGRASNATSDVYARRDLTYELLIQFFQEFPDFKVNDLYVGGASGTGQYVPLLALKIMQNRTENQINLQGLFIGNAMLSFEESFTDLAMQMYSFGLVDERDYQTVQKDCCNGTFDGCNFAYTSIDEFCGDFIVQLIYNREKSGLNMYNLNDKCENDTQIVNFTKNRGFSGKRLGMLADTINLYIEKSDLKCIDETPFNSYLNRADVRQALNIPDDVRPWDMYRWVPYSCMLPEDIYGVVREVVDSNLRLLLFGGDLSLTSPMLHSRRFASKLGYERTSEMKPFFVEKDRVAGHHTQYGRVEVVSILASGIYGSGRNAETLYALQAFLSKGN</sequence>
<evidence type="ECO:0000256" key="3">
    <source>
        <dbReference type="ARBA" id="ARBA00022670"/>
    </source>
</evidence>
<organism evidence="8 10">
    <name type="scientific">Dracunculus medinensis</name>
    <name type="common">Guinea worm</name>
    <dbReference type="NCBI Taxonomy" id="318479"/>
    <lineage>
        <taxon>Eukaryota</taxon>
        <taxon>Metazoa</taxon>
        <taxon>Ecdysozoa</taxon>
        <taxon>Nematoda</taxon>
        <taxon>Chromadorea</taxon>
        <taxon>Rhabditida</taxon>
        <taxon>Spirurina</taxon>
        <taxon>Dracunculoidea</taxon>
        <taxon>Dracunculidae</taxon>
        <taxon>Dracunculus</taxon>
    </lineage>
</organism>
<keyword evidence="2" id="KW-0121">Carboxypeptidase</keyword>
<evidence type="ECO:0000313" key="8">
    <source>
        <dbReference type="Proteomes" id="UP000038040"/>
    </source>
</evidence>
<comment type="similarity">
    <text evidence="1">Belongs to the peptidase S10 family.</text>
</comment>
<protein>
    <submittedName>
        <fullName evidence="10">Serine carboxypeptidase</fullName>
    </submittedName>
</protein>
<evidence type="ECO:0000256" key="2">
    <source>
        <dbReference type="ARBA" id="ARBA00022645"/>
    </source>
</evidence>
<reference evidence="10" key="1">
    <citation type="submission" date="2017-02" db="UniProtKB">
        <authorList>
            <consortium name="WormBaseParasite"/>
        </authorList>
    </citation>
    <scope>IDENTIFICATION</scope>
</reference>
<dbReference type="Proteomes" id="UP000274756">
    <property type="component" value="Unassembled WGS sequence"/>
</dbReference>
<keyword evidence="3" id="KW-0645">Protease</keyword>
<keyword evidence="6" id="KW-0732">Signal</keyword>
<evidence type="ECO:0000313" key="7">
    <source>
        <dbReference type="EMBL" id="VDN55421.1"/>
    </source>
</evidence>
<keyword evidence="9" id="KW-1185">Reference proteome</keyword>
<dbReference type="WBParaSite" id="DME_0000103401-mRNA-1">
    <property type="protein sequence ID" value="DME_0000103401-mRNA-1"/>
    <property type="gene ID" value="DME_0000103401"/>
</dbReference>
<evidence type="ECO:0000313" key="9">
    <source>
        <dbReference type="Proteomes" id="UP000274756"/>
    </source>
</evidence>
<evidence type="ECO:0000313" key="10">
    <source>
        <dbReference type="WBParaSite" id="DME_0000103401-mRNA-1"/>
    </source>
</evidence>
<dbReference type="PRINTS" id="PR00724">
    <property type="entry name" value="CRBOXYPTASEC"/>
</dbReference>
<dbReference type="Pfam" id="PF00450">
    <property type="entry name" value="Peptidase_S10"/>
    <property type="match status" value="1"/>
</dbReference>
<keyword evidence="5" id="KW-0325">Glycoprotein</keyword>
<keyword evidence="4" id="KW-0378">Hydrolase</keyword>
<evidence type="ECO:0000256" key="6">
    <source>
        <dbReference type="SAM" id="SignalP"/>
    </source>
</evidence>